<accession>A0A6G1CKU4</accession>
<organism evidence="1 2">
    <name type="scientific">Oryza meyeriana var. granulata</name>
    <dbReference type="NCBI Taxonomy" id="110450"/>
    <lineage>
        <taxon>Eukaryota</taxon>
        <taxon>Viridiplantae</taxon>
        <taxon>Streptophyta</taxon>
        <taxon>Embryophyta</taxon>
        <taxon>Tracheophyta</taxon>
        <taxon>Spermatophyta</taxon>
        <taxon>Magnoliopsida</taxon>
        <taxon>Liliopsida</taxon>
        <taxon>Poales</taxon>
        <taxon>Poaceae</taxon>
        <taxon>BOP clade</taxon>
        <taxon>Oryzoideae</taxon>
        <taxon>Oryzeae</taxon>
        <taxon>Oryzinae</taxon>
        <taxon>Oryza</taxon>
        <taxon>Oryza meyeriana</taxon>
    </lineage>
</organism>
<evidence type="ECO:0000313" key="2">
    <source>
        <dbReference type="Proteomes" id="UP000479710"/>
    </source>
</evidence>
<dbReference type="Gene3D" id="1.20.1250.20">
    <property type="entry name" value="MFS general substrate transporter like domains"/>
    <property type="match status" value="1"/>
</dbReference>
<sequence>MAISGLAMAGYVLIDVSEVFGIIGPEEFFYDQVPDGLRRVRLAMSLSVLGIRSNGNDMLMLMID</sequence>
<comment type="caution">
    <text evidence="1">The sequence shown here is derived from an EMBL/GenBank/DDBJ whole genome shotgun (WGS) entry which is preliminary data.</text>
</comment>
<keyword evidence="2" id="KW-1185">Reference proteome</keyword>
<reference evidence="1 2" key="1">
    <citation type="submission" date="2019-11" db="EMBL/GenBank/DDBJ databases">
        <title>Whole genome sequence of Oryza granulata.</title>
        <authorList>
            <person name="Li W."/>
        </authorList>
    </citation>
    <scope>NUCLEOTIDE SEQUENCE [LARGE SCALE GENOMIC DNA]</scope>
    <source>
        <strain evidence="2">cv. Menghai</strain>
        <tissue evidence="1">Leaf</tissue>
    </source>
</reference>
<gene>
    <name evidence="1" type="ORF">E2562_038878</name>
</gene>
<protein>
    <submittedName>
        <fullName evidence="1">Uncharacterized protein</fullName>
    </submittedName>
</protein>
<evidence type="ECO:0000313" key="1">
    <source>
        <dbReference type="EMBL" id="KAF0901275.1"/>
    </source>
</evidence>
<name>A0A6G1CKU4_9ORYZ</name>
<dbReference type="OrthoDB" id="8904098at2759"/>
<dbReference type="Proteomes" id="UP000479710">
    <property type="component" value="Unassembled WGS sequence"/>
</dbReference>
<dbReference type="EMBL" id="SPHZ02000009">
    <property type="protein sequence ID" value="KAF0901275.1"/>
    <property type="molecule type" value="Genomic_DNA"/>
</dbReference>
<proteinExistence type="predicted"/>
<dbReference type="InterPro" id="IPR036259">
    <property type="entry name" value="MFS_trans_sf"/>
</dbReference>
<dbReference type="AlphaFoldDB" id="A0A6G1CKU4"/>